<protein>
    <submittedName>
        <fullName evidence="1">Uncharacterized protein</fullName>
    </submittedName>
</protein>
<dbReference type="EMBL" id="JARBDR010000141">
    <property type="protein sequence ID" value="KAJ8320502.1"/>
    <property type="molecule type" value="Genomic_DNA"/>
</dbReference>
<reference evidence="1 2" key="1">
    <citation type="submission" date="2022-12" db="EMBL/GenBank/DDBJ databases">
        <title>Chromosome-level genome of Tegillarca granosa.</title>
        <authorList>
            <person name="Kim J."/>
        </authorList>
    </citation>
    <scope>NUCLEOTIDE SEQUENCE [LARGE SCALE GENOMIC DNA]</scope>
    <source>
        <strain evidence="1">Teg-2019</strain>
        <tissue evidence="1">Adductor muscle</tissue>
    </source>
</reference>
<dbReference type="Proteomes" id="UP001217089">
    <property type="component" value="Unassembled WGS sequence"/>
</dbReference>
<evidence type="ECO:0000313" key="2">
    <source>
        <dbReference type="Proteomes" id="UP001217089"/>
    </source>
</evidence>
<gene>
    <name evidence="1" type="ORF">KUTeg_002089</name>
</gene>
<name>A0ABQ9FWY4_TEGGR</name>
<organism evidence="1 2">
    <name type="scientific">Tegillarca granosa</name>
    <name type="common">Malaysian cockle</name>
    <name type="synonym">Anadara granosa</name>
    <dbReference type="NCBI Taxonomy" id="220873"/>
    <lineage>
        <taxon>Eukaryota</taxon>
        <taxon>Metazoa</taxon>
        <taxon>Spiralia</taxon>
        <taxon>Lophotrochozoa</taxon>
        <taxon>Mollusca</taxon>
        <taxon>Bivalvia</taxon>
        <taxon>Autobranchia</taxon>
        <taxon>Pteriomorphia</taxon>
        <taxon>Arcoida</taxon>
        <taxon>Arcoidea</taxon>
        <taxon>Arcidae</taxon>
        <taxon>Tegillarca</taxon>
    </lineage>
</organism>
<proteinExistence type="predicted"/>
<accession>A0ABQ9FWY4</accession>
<evidence type="ECO:0000313" key="1">
    <source>
        <dbReference type="EMBL" id="KAJ8320502.1"/>
    </source>
</evidence>
<comment type="caution">
    <text evidence="1">The sequence shown here is derived from an EMBL/GenBank/DDBJ whole genome shotgun (WGS) entry which is preliminary data.</text>
</comment>
<sequence>MDDDKGYIVDLTVTICFSMDGERYCVPVDEGLLLMQKEQIPICDAKNFTNFKNFSLSDWYKDKQLDLTQQLSKGAVDLLLQQLGMADFFSKTPCKIKRSPYTPNVRGFHNNCTLTLFKLPDISKYPIACFIPDYCTGIDCCGTLDKLGLSLRTYVYLDTCDYRLFGGIETITFNITLFDYEWGKKEVISVGDGIVRFE</sequence>
<keyword evidence="2" id="KW-1185">Reference proteome</keyword>